<proteinExistence type="predicted"/>
<dbReference type="SUPFAM" id="SSF49363">
    <property type="entry name" value="Purple acid phosphatase, N-terminal domain"/>
    <property type="match status" value="1"/>
</dbReference>
<dbReference type="GO" id="GO:0003993">
    <property type="term" value="F:acid phosphatase activity"/>
    <property type="evidence" value="ECO:0007669"/>
    <property type="project" value="InterPro"/>
</dbReference>
<sequence length="782" mass="84646">MKKILYTFAMLLCVNTVLAQTVLIPAGATWKYLDNGSNQGTAWRATSFNDGSWASGPAQLGYGDGDEATVVKYGPQSDNKYTTTYFRKTISVADASVFSNYTLQVKRDDGIVVYVNGVEKYRNNMTSGTIAYNTWAASTCSDDGNTWLSATLAAGSLVTGTNVIAVEIHQRKPTSADISFDLQLTGTGGSGGSGGGTTASLTRGPYLQMGNQTAVTLRWRTNTATNSRIEVGTVFGTYNLSATNSTSTTEHEVRITGLAADTRYYYRFGSSTQILQSASDNYFITVPPPTTTRKLRIAAFGDCGKNSLNHQVNTLAAYRNYLAKNNLEAADAWLLLGDNAYENGTDGEFTSNYFNAYGNTILKNHKLYPAPGNHDYANSSSNQASHNVPYFSIFTLPANAECGGVASGNERYYSYDIGNVHFLALDSYGKEDGGTTRLYDTTGAQVTWVKKDLAANTKKWIIAYWHHPPYTMGSHNSDTESELVKIRERFIRILERLGVDVVLCGHSHDYERSYLLNGYYGNESSFSLSTSTKSRSSGKYDGSSNSCPFVTAAGGNHGTVYVVSGSSGASGTIQSGYPHNAMPWSINDGGMTYIEVQENRLDMKFIRMDGTIWDKFTILKDVNKTTNLSVASGTPTTLTASWPSGTYKWSNGATTRSITVSPTSGTTYTVSDNTSGTCITDVFKLTVTAGITARAMTEVPEIAGFTLKIQPTFVRKGQSIQVQTNSGEPITLVVVDITGRIVKTLQFTGAGFIDTQTLQAGTYIIKVKSDTIGATQKFVVTE</sequence>
<dbReference type="EMBL" id="LVYD01000077">
    <property type="protein sequence ID" value="OQP59556.1"/>
    <property type="molecule type" value="Genomic_DNA"/>
</dbReference>
<dbReference type="Proteomes" id="UP000192796">
    <property type="component" value="Unassembled WGS sequence"/>
</dbReference>
<dbReference type="Pfam" id="PF00149">
    <property type="entry name" value="Metallophos"/>
    <property type="match status" value="1"/>
</dbReference>
<dbReference type="InterPro" id="IPR004843">
    <property type="entry name" value="Calcineurin-like_PHP"/>
</dbReference>
<evidence type="ECO:0000256" key="1">
    <source>
        <dbReference type="ARBA" id="ARBA00022729"/>
    </source>
</evidence>
<protein>
    <recommendedName>
        <fullName evidence="7">Metallophosphoesterase</fullName>
    </recommendedName>
</protein>
<dbReference type="RefSeq" id="WP_081154660.1">
    <property type="nucleotide sequence ID" value="NZ_LVYD01000077.1"/>
</dbReference>
<evidence type="ECO:0000313" key="5">
    <source>
        <dbReference type="EMBL" id="OQP59556.1"/>
    </source>
</evidence>
<dbReference type="PANTHER" id="PTHR45867">
    <property type="entry name" value="PURPLE ACID PHOSPHATASE"/>
    <property type="match status" value="1"/>
</dbReference>
<dbReference type="GO" id="GO:0046872">
    <property type="term" value="F:metal ion binding"/>
    <property type="evidence" value="ECO:0007669"/>
    <property type="project" value="InterPro"/>
</dbReference>
<feature type="domain" description="Calcineurin-like phosphoesterase" evidence="3">
    <location>
        <begin position="295"/>
        <end position="510"/>
    </location>
</feature>
<evidence type="ECO:0000259" key="3">
    <source>
        <dbReference type="Pfam" id="PF00149"/>
    </source>
</evidence>
<dbReference type="InterPro" id="IPR026444">
    <property type="entry name" value="Secre_tail"/>
</dbReference>
<evidence type="ECO:0000313" key="6">
    <source>
        <dbReference type="Proteomes" id="UP000192796"/>
    </source>
</evidence>
<gene>
    <name evidence="5" type="ORF">A3860_37215</name>
</gene>
<evidence type="ECO:0000256" key="2">
    <source>
        <dbReference type="SAM" id="SignalP"/>
    </source>
</evidence>
<comment type="caution">
    <text evidence="5">The sequence shown here is derived from an EMBL/GenBank/DDBJ whole genome shotgun (WGS) entry which is preliminary data.</text>
</comment>
<dbReference type="InterPro" id="IPR008963">
    <property type="entry name" value="Purple_acid_Pase-like_N"/>
</dbReference>
<dbReference type="SUPFAM" id="SSF56300">
    <property type="entry name" value="Metallo-dependent phosphatases"/>
    <property type="match status" value="1"/>
</dbReference>
<evidence type="ECO:0008006" key="7">
    <source>
        <dbReference type="Google" id="ProtNLM"/>
    </source>
</evidence>
<dbReference type="PANTHER" id="PTHR45867:SF3">
    <property type="entry name" value="ACID PHOSPHATASE TYPE 7"/>
    <property type="match status" value="1"/>
</dbReference>
<keyword evidence="1 2" id="KW-0732">Signal</keyword>
<feature type="chain" id="PRO_5012461238" description="Metallophosphoesterase" evidence="2">
    <location>
        <begin position="20"/>
        <end position="782"/>
    </location>
</feature>
<accession>A0A1V9FMS0</accession>
<dbReference type="AlphaFoldDB" id="A0A1V9FMS0"/>
<dbReference type="InterPro" id="IPR015914">
    <property type="entry name" value="PAPs_N"/>
</dbReference>
<dbReference type="InterPro" id="IPR029052">
    <property type="entry name" value="Metallo-depent_PP-like"/>
</dbReference>
<keyword evidence="6" id="KW-1185">Reference proteome</keyword>
<dbReference type="NCBIfam" id="TIGR04183">
    <property type="entry name" value="Por_Secre_tail"/>
    <property type="match status" value="1"/>
</dbReference>
<feature type="domain" description="Purple acid phosphatase N-terminal" evidence="4">
    <location>
        <begin position="206"/>
        <end position="283"/>
    </location>
</feature>
<organism evidence="5 6">
    <name type="scientific">Niastella vici</name>
    <dbReference type="NCBI Taxonomy" id="1703345"/>
    <lineage>
        <taxon>Bacteria</taxon>
        <taxon>Pseudomonadati</taxon>
        <taxon>Bacteroidota</taxon>
        <taxon>Chitinophagia</taxon>
        <taxon>Chitinophagales</taxon>
        <taxon>Chitinophagaceae</taxon>
        <taxon>Niastella</taxon>
    </lineage>
</organism>
<dbReference type="STRING" id="1703345.A3860_37215"/>
<dbReference type="Gene3D" id="2.60.120.260">
    <property type="entry name" value="Galactose-binding domain-like"/>
    <property type="match status" value="1"/>
</dbReference>
<name>A0A1V9FMS0_9BACT</name>
<dbReference type="OrthoDB" id="9809781at2"/>
<dbReference type="Gene3D" id="3.60.21.10">
    <property type="match status" value="1"/>
</dbReference>
<dbReference type="Pfam" id="PF16656">
    <property type="entry name" value="Pur_ac_phosph_N"/>
    <property type="match status" value="1"/>
</dbReference>
<reference evidence="5 6" key="1">
    <citation type="submission" date="2016-03" db="EMBL/GenBank/DDBJ databases">
        <title>Niastella vici sp. nov., isolated from farmland soil.</title>
        <authorList>
            <person name="Chen L."/>
            <person name="Wang D."/>
            <person name="Yang S."/>
            <person name="Wang G."/>
        </authorList>
    </citation>
    <scope>NUCLEOTIDE SEQUENCE [LARGE SCALE GENOMIC DNA]</scope>
    <source>
        <strain evidence="5 6">DJ57</strain>
    </source>
</reference>
<feature type="signal peptide" evidence="2">
    <location>
        <begin position="1"/>
        <end position="19"/>
    </location>
</feature>
<evidence type="ECO:0000259" key="4">
    <source>
        <dbReference type="Pfam" id="PF16656"/>
    </source>
</evidence>